<sequence length="59" mass="6924">MRSHLSHQRLLSGRQEAAPLLDFHMLGVFNTDNPKWIGIVVLEFWRVYFYPIGILLAKQ</sequence>
<comment type="caution">
    <text evidence="1">The sequence shown here is derived from an EMBL/GenBank/DDBJ whole genome shotgun (WGS) entry which is preliminary data.</text>
</comment>
<dbReference type="AlphaFoldDB" id="A0A4S4FAM7"/>
<evidence type="ECO:0000313" key="2">
    <source>
        <dbReference type="Proteomes" id="UP000306798"/>
    </source>
</evidence>
<dbReference type="EMBL" id="SSTF01000006">
    <property type="protein sequence ID" value="THG26908.1"/>
    <property type="molecule type" value="Genomic_DNA"/>
</dbReference>
<gene>
    <name evidence="1" type="ORF">E5991_02810</name>
</gene>
<proteinExistence type="predicted"/>
<dbReference type="Proteomes" id="UP000306798">
    <property type="component" value="Unassembled WGS sequence"/>
</dbReference>
<reference evidence="1 2" key="1">
    <citation type="submission" date="2019-04" db="EMBL/GenBank/DDBJ databases">
        <title>Microbes associate with the intestines of laboratory mice.</title>
        <authorList>
            <person name="Navarre W."/>
            <person name="Wong E."/>
            <person name="Huang K.C."/>
            <person name="Tropini C."/>
            <person name="Ng K."/>
            <person name="Yu B."/>
        </authorList>
    </citation>
    <scope>NUCLEOTIDE SEQUENCE [LARGE SCALE GENOMIC DNA]</scope>
    <source>
        <strain evidence="1 2">NM87_A27A</strain>
    </source>
</reference>
<protein>
    <submittedName>
        <fullName evidence="1">Uncharacterized protein</fullName>
    </submittedName>
</protein>
<name>A0A4S4FAM7_9BIFI</name>
<accession>A0A4S4FAM7</accession>
<organism evidence="1 2">
    <name type="scientific">Bifidobacterium pseudolongum</name>
    <dbReference type="NCBI Taxonomy" id="1694"/>
    <lineage>
        <taxon>Bacteria</taxon>
        <taxon>Bacillati</taxon>
        <taxon>Actinomycetota</taxon>
        <taxon>Actinomycetes</taxon>
        <taxon>Bifidobacteriales</taxon>
        <taxon>Bifidobacteriaceae</taxon>
        <taxon>Bifidobacterium</taxon>
    </lineage>
</organism>
<evidence type="ECO:0000313" key="1">
    <source>
        <dbReference type="EMBL" id="THG26908.1"/>
    </source>
</evidence>